<keyword evidence="2" id="KW-0963">Cytoplasm</keyword>
<feature type="compositionally biased region" description="Polar residues" evidence="11">
    <location>
        <begin position="1007"/>
        <end position="1019"/>
    </location>
</feature>
<feature type="compositionally biased region" description="Basic and acidic residues" evidence="11">
    <location>
        <begin position="1025"/>
        <end position="1036"/>
    </location>
</feature>
<feature type="domain" description="Pericentrin/AKAP-450 centrosomal targeting" evidence="13">
    <location>
        <begin position="1245"/>
        <end position="1314"/>
    </location>
</feature>
<keyword evidence="15" id="KW-1185">Reference proteome</keyword>
<feature type="region of interest" description="Disordered" evidence="11">
    <location>
        <begin position="1007"/>
        <end position="1036"/>
    </location>
</feature>
<comment type="subcellular location">
    <subcellularLocation>
        <location evidence="1">Cytoplasm</location>
        <location evidence="1">Cytoskeleton</location>
        <location evidence="1">Microtubule organizing center</location>
    </subcellularLocation>
</comment>
<keyword evidence="6" id="KW-0067">ATP-binding</keyword>
<dbReference type="InterPro" id="IPR044986">
    <property type="entry name" value="KIF15/KIN-12"/>
</dbReference>
<feature type="coiled-coil region" evidence="10">
    <location>
        <begin position="680"/>
        <end position="948"/>
    </location>
</feature>
<dbReference type="PANTHER" id="PTHR37739">
    <property type="entry name" value="KINESIN-LIKE PROTEIN KIN-12D"/>
    <property type="match status" value="1"/>
</dbReference>
<evidence type="ECO:0000256" key="10">
    <source>
        <dbReference type="SAM" id="Coils"/>
    </source>
</evidence>
<dbReference type="InterPro" id="IPR019528">
    <property type="entry name" value="PACT_domain"/>
</dbReference>
<dbReference type="PANTHER" id="PTHR37739:SF8">
    <property type="entry name" value="KINESIN-LIKE PROTEIN KIN-12D"/>
    <property type="match status" value="1"/>
</dbReference>
<evidence type="ECO:0000313" key="14">
    <source>
        <dbReference type="EMBL" id="KAL3426212.1"/>
    </source>
</evidence>
<evidence type="ECO:0000256" key="2">
    <source>
        <dbReference type="ARBA" id="ARBA00022490"/>
    </source>
</evidence>
<evidence type="ECO:0000256" key="6">
    <source>
        <dbReference type="ARBA" id="ARBA00022840"/>
    </source>
</evidence>
<keyword evidence="9" id="KW-0206">Cytoskeleton</keyword>
<feature type="compositionally biased region" description="Polar residues" evidence="11">
    <location>
        <begin position="32"/>
        <end position="41"/>
    </location>
</feature>
<evidence type="ECO:0000256" key="11">
    <source>
        <dbReference type="SAM" id="MobiDB-lite"/>
    </source>
</evidence>
<gene>
    <name evidence="14" type="ORF">PVAG01_03003</name>
</gene>
<feature type="coiled-coil region" evidence="10">
    <location>
        <begin position="1133"/>
        <end position="1195"/>
    </location>
</feature>
<evidence type="ECO:0000256" key="5">
    <source>
        <dbReference type="ARBA" id="ARBA00022741"/>
    </source>
</evidence>
<dbReference type="Gene3D" id="1.10.287.1490">
    <property type="match status" value="1"/>
</dbReference>
<keyword evidence="4" id="KW-0493">Microtubule</keyword>
<feature type="region of interest" description="Disordered" evidence="11">
    <location>
        <begin position="358"/>
        <end position="387"/>
    </location>
</feature>
<evidence type="ECO:0000259" key="12">
    <source>
        <dbReference type="Pfam" id="PF07989"/>
    </source>
</evidence>
<evidence type="ECO:0000256" key="1">
    <source>
        <dbReference type="ARBA" id="ARBA00004267"/>
    </source>
</evidence>
<dbReference type="EMBL" id="JBFCZG010000002">
    <property type="protein sequence ID" value="KAL3426212.1"/>
    <property type="molecule type" value="Genomic_DNA"/>
</dbReference>
<feature type="domain" description="Centrosomin N-terminal motif 1" evidence="12">
    <location>
        <begin position="184"/>
        <end position="257"/>
    </location>
</feature>
<name>A0ABR4PSB6_9HELO</name>
<feature type="compositionally biased region" description="Basic and acidic residues" evidence="11">
    <location>
        <begin position="368"/>
        <end position="387"/>
    </location>
</feature>
<evidence type="ECO:0000313" key="15">
    <source>
        <dbReference type="Proteomes" id="UP001629113"/>
    </source>
</evidence>
<dbReference type="InterPro" id="IPR012943">
    <property type="entry name" value="Cnn_1N"/>
</dbReference>
<protein>
    <submittedName>
        <fullName evidence="14">Microtubule associated protein</fullName>
    </submittedName>
</protein>
<evidence type="ECO:0000256" key="7">
    <source>
        <dbReference type="ARBA" id="ARBA00023054"/>
    </source>
</evidence>
<feature type="region of interest" description="Disordered" evidence="11">
    <location>
        <begin position="32"/>
        <end position="61"/>
    </location>
</feature>
<sequence>MVQAGVGGLDTPRTNIGDATYLNQPDFDISQEQSFQSPSKDNNNLLNHLKNGRHGAGGVNLRTPRSRAVFSDRKNLPVGLSGGEFTPMLKSATRNSTLRRGKENGVPQTPAFLKPGGLDNVPEELTPLPAMGSSIYGQDSRNGTYMAGTPMPQIESSSAASTPVAFLPRRNEGPGVLQDGNQLSLREQENVIDKIEKENFGLKLKIHFLEEALRKAGPGFSEAALKENTELKVDKVTMQKELHRYRKTLGAAERDVELYREKIKEMQDNVKRKHMDEGQREELDRLRRSLDAKEVEIEQLQAQVDSADQQDEQVGLIQARISDLQDDMREKERVIDDRDDEIDELNAKLMDQTNKAADAEEALNEAQQHVEELKKQSRSSEELAEARDTIEDFERELRSLHDELDEAKKEKRNAFTERDRAQADLEELQDEMANKSVTTKGLSRQIEEKTNRLQDDLEDLRQKHIILETQEASKSRDILKLQRTIETLVHDKDEQEQRLRDQLETAANARLTAIRERDHLSENLDFVQRALQEKNEEKELLQIRHDALTSESASLQRDLARSRTTIEELEDKIDHEKTLALSNERDVRDQYKNEIDNLNDELDDLRAGVREKQRMFDDARDKWDEEKRKLKAEIEKAEEQAARLQQTIDTLHQTEGTLSGNEAKLQQMLHSEKTRHEAAETLLNQQIIQLKEELRDCQENLEKSRSQVSDTRENLRISQREQKLLVEKVEGLEDEIEILQNSLEDESDHARQDLETVLQESEQLKKQLREANADLEKAESSGNKDLQEQLTTRLRDAEAQTMKVLQDKQALQDQLSNISIQMHDIRSLLTKAEAERDEANIRLGAMQEQEEETFQLDQERVNLRTAKAKLDVEVRRLREENRITKEQWQTTKQQLQGQLDGAHAEEDRLSAEIHDLKAKMKSSSGHDLASAKKTIKKLEDRIHELEEFAAGDMYTDAAGQIESARLSLLSARKKETEFLQREGAQKEILKGLVRQIKELERRGLNEQDFSQLSTASPSIKGSARKQAERDTARRLQETSHELQAELNAIESERDALQLDLEDAIFEKEQLISKNTTAESTITRLRSKIERLEKELQSERLNTGEDRTMALERRDLHEMLRETQVQAETLEVVLKERERTIAAANASEEELRTKLERVRDERTLHRNRFTSVQEQLVSLEKQFKRAKESWEEEKRNLTRGVRFPNMSMSEAGNESMIKQAVEKREVRHNKELRGLAMQIEYLRACLIREQNLRASAAHIKSLLQGKINFFKACNKADLKLLGVAPRVQVPKKKTLKVMGKMVIATVRMKKMAEDWQKNRAINEKLQACLKEMRRKQGRKSSGNV</sequence>
<feature type="region of interest" description="Disordered" evidence="11">
    <location>
        <begin position="99"/>
        <end position="119"/>
    </location>
</feature>
<evidence type="ECO:0000256" key="8">
    <source>
        <dbReference type="ARBA" id="ARBA00023175"/>
    </source>
</evidence>
<keyword evidence="7 10" id="KW-0175">Coiled coil</keyword>
<dbReference type="Proteomes" id="UP001629113">
    <property type="component" value="Unassembled WGS sequence"/>
</dbReference>
<comment type="caution">
    <text evidence="14">The sequence shown here is derived from an EMBL/GenBank/DDBJ whole genome shotgun (WGS) entry which is preliminary data.</text>
</comment>
<keyword evidence="3" id="KW-0597">Phosphoprotein</keyword>
<keyword evidence="8" id="KW-0505">Motor protein</keyword>
<evidence type="ECO:0000259" key="13">
    <source>
        <dbReference type="Pfam" id="PF10495"/>
    </source>
</evidence>
<accession>A0ABR4PSB6</accession>
<organism evidence="14 15">
    <name type="scientific">Phlyctema vagabunda</name>
    <dbReference type="NCBI Taxonomy" id="108571"/>
    <lineage>
        <taxon>Eukaryota</taxon>
        <taxon>Fungi</taxon>
        <taxon>Dikarya</taxon>
        <taxon>Ascomycota</taxon>
        <taxon>Pezizomycotina</taxon>
        <taxon>Leotiomycetes</taxon>
        <taxon>Helotiales</taxon>
        <taxon>Dermateaceae</taxon>
        <taxon>Phlyctema</taxon>
    </lineage>
</organism>
<evidence type="ECO:0000256" key="4">
    <source>
        <dbReference type="ARBA" id="ARBA00022701"/>
    </source>
</evidence>
<dbReference type="Pfam" id="PF10495">
    <property type="entry name" value="PACT_coil_coil"/>
    <property type="match status" value="1"/>
</dbReference>
<reference evidence="14 15" key="1">
    <citation type="submission" date="2024-06" db="EMBL/GenBank/DDBJ databases">
        <title>Complete genome of Phlyctema vagabunda strain 19-DSS-EL-015.</title>
        <authorList>
            <person name="Fiorenzani C."/>
        </authorList>
    </citation>
    <scope>NUCLEOTIDE SEQUENCE [LARGE SCALE GENOMIC DNA]</scope>
    <source>
        <strain evidence="14 15">19-DSS-EL-015</strain>
    </source>
</reference>
<dbReference type="Pfam" id="PF07989">
    <property type="entry name" value="Cnn_1N"/>
    <property type="match status" value="1"/>
</dbReference>
<evidence type="ECO:0000256" key="9">
    <source>
        <dbReference type="ARBA" id="ARBA00023212"/>
    </source>
</evidence>
<proteinExistence type="predicted"/>
<evidence type="ECO:0000256" key="3">
    <source>
        <dbReference type="ARBA" id="ARBA00022553"/>
    </source>
</evidence>
<keyword evidence="5" id="KW-0547">Nucleotide-binding</keyword>